<feature type="domain" description="SPOR" evidence="2">
    <location>
        <begin position="366"/>
        <end position="451"/>
    </location>
</feature>
<dbReference type="PROSITE" id="PS51724">
    <property type="entry name" value="SPOR"/>
    <property type="match status" value="1"/>
</dbReference>
<evidence type="ECO:0000313" key="3">
    <source>
        <dbReference type="EMBL" id="SLN65295.1"/>
    </source>
</evidence>
<dbReference type="InterPro" id="IPR036680">
    <property type="entry name" value="SPOR-like_sf"/>
</dbReference>
<evidence type="ECO:0000313" key="4">
    <source>
        <dbReference type="Proteomes" id="UP000193862"/>
    </source>
</evidence>
<dbReference type="Proteomes" id="UP000193862">
    <property type="component" value="Unassembled WGS sequence"/>
</dbReference>
<name>A0A1Y5TPK5_9RHOB</name>
<feature type="compositionally biased region" description="Basic and acidic residues" evidence="1">
    <location>
        <begin position="23"/>
        <end position="33"/>
    </location>
</feature>
<keyword evidence="4" id="KW-1185">Reference proteome</keyword>
<dbReference type="GO" id="GO:0042834">
    <property type="term" value="F:peptidoglycan binding"/>
    <property type="evidence" value="ECO:0007669"/>
    <property type="project" value="InterPro"/>
</dbReference>
<dbReference type="OrthoDB" id="8479416at2"/>
<dbReference type="InterPro" id="IPR007730">
    <property type="entry name" value="SPOR-like_dom"/>
</dbReference>
<sequence>MADFPIGQGGFRGHSAPQKPRARTSERYEDWQAAHRPAASTTSDQPSQQTNPQWQDNIAAQSARGSAFSQEGQGYRYVQTRAGQGGSDPYGDAGFAQDDDTPPPVRLGLPQFAAAAISIALLGGFAVWGYKLMVRDISGIPVVSALEGDMRVAPKDPGGEVVDHQGLSVNNVAAEGEAAPPPDRLVLAPRTVGLSDEDVAQADLPALPAPQQAGTTESALAADSLAAGSLGTDSRAPMGAQSDALGEDTTLLGALEADPVDGAALPLAPPPAPGSAEAIAAVTGQQPGAQTDLEADGALSLSSAEPGYVARGVTASPVPRARPENRVIDVATAQANSPAVLSADPSSVAADIFAALGGVEEVAVADVPAGTRMVQLGAYDSEATARAEWDRIATRFSDVMAGKDRVIEQASSGGSTFYRLRAMGFADLSESRHFCASLVAENAACVPVAQR</sequence>
<proteinExistence type="predicted"/>
<dbReference type="RefSeq" id="WP_143267545.1">
    <property type="nucleotide sequence ID" value="NZ_FWFS01000012.1"/>
</dbReference>
<feature type="compositionally biased region" description="Polar residues" evidence="1">
    <location>
        <begin position="39"/>
        <end position="55"/>
    </location>
</feature>
<evidence type="ECO:0000259" key="2">
    <source>
        <dbReference type="PROSITE" id="PS51724"/>
    </source>
</evidence>
<accession>A0A1Y5TPK5</accession>
<protein>
    <submittedName>
        <fullName evidence="3">Sporulation related domain protein</fullName>
    </submittedName>
</protein>
<dbReference type="Gene3D" id="3.30.70.1070">
    <property type="entry name" value="Sporulation related repeat"/>
    <property type="match status" value="1"/>
</dbReference>
<feature type="region of interest" description="Disordered" evidence="1">
    <location>
        <begin position="80"/>
        <end position="101"/>
    </location>
</feature>
<organism evidence="3 4">
    <name type="scientific">Aquimixticola soesokkakensis</name>
    <dbReference type="NCBI Taxonomy" id="1519096"/>
    <lineage>
        <taxon>Bacteria</taxon>
        <taxon>Pseudomonadati</taxon>
        <taxon>Pseudomonadota</taxon>
        <taxon>Alphaproteobacteria</taxon>
        <taxon>Rhodobacterales</taxon>
        <taxon>Paracoccaceae</taxon>
        <taxon>Aquimixticola</taxon>
    </lineage>
</organism>
<dbReference type="Pfam" id="PF05036">
    <property type="entry name" value="SPOR"/>
    <property type="match status" value="1"/>
</dbReference>
<reference evidence="3 4" key="1">
    <citation type="submission" date="2017-03" db="EMBL/GenBank/DDBJ databases">
        <authorList>
            <person name="Afonso C.L."/>
            <person name="Miller P.J."/>
            <person name="Scott M.A."/>
            <person name="Spackman E."/>
            <person name="Goraichik I."/>
            <person name="Dimitrov K.M."/>
            <person name="Suarez D.L."/>
            <person name="Swayne D.E."/>
        </authorList>
    </citation>
    <scope>NUCLEOTIDE SEQUENCE [LARGE SCALE GENOMIC DNA]</scope>
    <source>
        <strain evidence="3 4">CECT 8620</strain>
    </source>
</reference>
<evidence type="ECO:0000256" key="1">
    <source>
        <dbReference type="SAM" id="MobiDB-lite"/>
    </source>
</evidence>
<feature type="region of interest" description="Disordered" evidence="1">
    <location>
        <begin position="1"/>
        <end position="55"/>
    </location>
</feature>
<dbReference type="AlphaFoldDB" id="A0A1Y5TPK5"/>
<gene>
    <name evidence="3" type="ORF">AQS8620_03013</name>
</gene>
<dbReference type="EMBL" id="FWFS01000012">
    <property type="protein sequence ID" value="SLN65295.1"/>
    <property type="molecule type" value="Genomic_DNA"/>
</dbReference>